<evidence type="ECO:0000256" key="6">
    <source>
        <dbReference type="ARBA" id="ARBA00022624"/>
    </source>
</evidence>
<dbReference type="AlphaFoldDB" id="A0A9X3RG95"/>
<feature type="domain" description="ACT-like" evidence="14">
    <location>
        <begin position="388"/>
        <end position="463"/>
    </location>
</feature>
<dbReference type="FunFam" id="3.40.50.1100:FF:000005">
    <property type="entry name" value="Threonine dehydratase catabolic"/>
    <property type="match status" value="1"/>
</dbReference>
<keyword evidence="16" id="KW-1185">Reference proteome</keyword>
<dbReference type="CDD" id="cd01562">
    <property type="entry name" value="Thr-dehyd"/>
    <property type="match status" value="1"/>
</dbReference>
<evidence type="ECO:0000313" key="15">
    <source>
        <dbReference type="EMBL" id="MCZ9289342.1"/>
    </source>
</evidence>
<dbReference type="Proteomes" id="UP001146469">
    <property type="component" value="Unassembled WGS sequence"/>
</dbReference>
<dbReference type="SUPFAM" id="SSF53686">
    <property type="entry name" value="Tryptophan synthase beta subunit-like PLP-dependent enzymes"/>
    <property type="match status" value="1"/>
</dbReference>
<feature type="compositionally biased region" description="Low complexity" evidence="13">
    <location>
        <begin position="22"/>
        <end position="38"/>
    </location>
</feature>
<dbReference type="SUPFAM" id="SSF55021">
    <property type="entry name" value="ACT-like"/>
    <property type="match status" value="2"/>
</dbReference>
<feature type="region of interest" description="Disordered" evidence="13">
    <location>
        <begin position="1"/>
        <end position="38"/>
    </location>
</feature>
<dbReference type="NCBIfam" id="NF006674">
    <property type="entry name" value="PRK09224.1"/>
    <property type="match status" value="1"/>
</dbReference>
<dbReference type="PROSITE" id="PS00165">
    <property type="entry name" value="DEHYDRATASE_SER_THR"/>
    <property type="match status" value="1"/>
</dbReference>
<keyword evidence="6 12" id="KW-0412">Isoleucine biosynthesis</keyword>
<evidence type="ECO:0000256" key="4">
    <source>
        <dbReference type="ARBA" id="ARBA00010869"/>
    </source>
</evidence>
<dbReference type="InterPro" id="IPR036052">
    <property type="entry name" value="TrpB-like_PALP_sf"/>
</dbReference>
<dbReference type="GO" id="GO:0003941">
    <property type="term" value="F:L-serine ammonia-lyase activity"/>
    <property type="evidence" value="ECO:0007669"/>
    <property type="project" value="TreeGrafter"/>
</dbReference>
<evidence type="ECO:0000256" key="5">
    <source>
        <dbReference type="ARBA" id="ARBA00022605"/>
    </source>
</evidence>
<evidence type="ECO:0000256" key="1">
    <source>
        <dbReference type="ARBA" id="ARBA00001274"/>
    </source>
</evidence>
<dbReference type="EMBL" id="JAKMUT010000003">
    <property type="protein sequence ID" value="MCZ9289342.1"/>
    <property type="molecule type" value="Genomic_DNA"/>
</dbReference>
<dbReference type="EC" id="4.3.1.19" evidence="12"/>
<evidence type="ECO:0000313" key="16">
    <source>
        <dbReference type="Proteomes" id="UP001146469"/>
    </source>
</evidence>
<evidence type="ECO:0000256" key="10">
    <source>
        <dbReference type="ARBA" id="ARBA00023304"/>
    </source>
</evidence>
<dbReference type="InterPro" id="IPR001926">
    <property type="entry name" value="TrpB-like_PALP"/>
</dbReference>
<evidence type="ECO:0000256" key="13">
    <source>
        <dbReference type="SAM" id="MobiDB-lite"/>
    </source>
</evidence>
<dbReference type="CDD" id="cd04906">
    <property type="entry name" value="ACT_ThrD-I_1"/>
    <property type="match status" value="1"/>
</dbReference>
<comment type="function">
    <text evidence="11 12">Catalyzes the anaerobic formation of alpha-ketobutyrate and ammonia from threonine in a two-step reaction. The first step involved a dehydration of threonine and a production of enamine intermediates (aminocrotonate), which tautomerizes to its imine form (iminobutyrate). Both intermediates are unstable and short-lived. The second step is the nonenzymatic hydrolysis of the enamine/imine intermediates to form 2-ketobutyrate and free ammonia. In the low water environment of the cell, the second step is accelerated by RidA.</text>
</comment>
<dbReference type="GO" id="GO:0009097">
    <property type="term" value="P:isoleucine biosynthetic process"/>
    <property type="evidence" value="ECO:0007669"/>
    <property type="project" value="UniProtKB-UniRule"/>
</dbReference>
<keyword evidence="5 12" id="KW-0028">Amino-acid biosynthesis</keyword>
<comment type="caution">
    <text evidence="15">The sequence shown here is derived from an EMBL/GenBank/DDBJ whole genome shotgun (WGS) entry which is preliminary data.</text>
</comment>
<evidence type="ECO:0000256" key="8">
    <source>
        <dbReference type="ARBA" id="ARBA00022898"/>
    </source>
</evidence>
<proteinExistence type="inferred from homology"/>
<dbReference type="Gene3D" id="3.40.1020.10">
    <property type="entry name" value="Biosynthetic Threonine Deaminase, Domain 3"/>
    <property type="match status" value="1"/>
</dbReference>
<dbReference type="PANTHER" id="PTHR48078:SF11">
    <property type="entry name" value="THREONINE DEHYDRATASE, MITOCHONDRIAL"/>
    <property type="match status" value="1"/>
</dbReference>
<dbReference type="Gene3D" id="3.40.50.1100">
    <property type="match status" value="2"/>
</dbReference>
<evidence type="ECO:0000256" key="7">
    <source>
        <dbReference type="ARBA" id="ARBA00022737"/>
    </source>
</evidence>
<dbReference type="CDD" id="cd04907">
    <property type="entry name" value="ACT_ThrD-I_2"/>
    <property type="match status" value="1"/>
</dbReference>
<dbReference type="InterPro" id="IPR005787">
    <property type="entry name" value="Thr_deHydtase_biosynth"/>
</dbReference>
<dbReference type="GO" id="GO:0004794">
    <property type="term" value="F:threonine deaminase activity"/>
    <property type="evidence" value="ECO:0007669"/>
    <property type="project" value="UniProtKB-UniRule"/>
</dbReference>
<comment type="subunit">
    <text evidence="12">Homotetramer.</text>
</comment>
<protein>
    <recommendedName>
        <fullName evidence="12">L-threonine dehydratase</fullName>
        <ecNumber evidence="12">4.3.1.19</ecNumber>
    </recommendedName>
    <alternativeName>
        <fullName evidence="12">Threonine deaminase</fullName>
    </alternativeName>
</protein>
<evidence type="ECO:0000256" key="11">
    <source>
        <dbReference type="ARBA" id="ARBA00025527"/>
    </source>
</evidence>
<sequence length="567" mass="60415">MSHEASRPVSEENAPAGQVPNTEENAGTETTAAATTAGAGTTFGAGATAGADSTAGTEAISGAEYLKKIVSAPVYRVATNTPLENMETLSKRIGNEVLVKREDLQPVHSFKIRGAFNRMSQLTDDERARGVVAASAGNHAQGVALSGTELGVRTVIVMPEVTPSIKIDAVRSFGGEVLLHGANFDEAKAKAMELSEVEGMVWVAPFDDEAVIAGQGTAGLEIFQSRPDVDRVFVQVGGGGLAAGVSVLLKELDPNIQVIGVEPEESACLTHALAAGHPVALDHVSLFAEGVAVKQIGSETFRVCREYLDDVITVSSDEISAAIKDIFDDTRAIAEPAGAVALAGLKRYAATHQVEGETLAHVLSGANVNFHSLRYVSERAEIGEGGEGIFGVSIPEREGAFLEFCKILGHRAVTEFSYRVGQRDGEKPARIFVGVKLKNGEDERKAIAEDLREAGYGVVDLSDDDVAKEHVRYMIGGTPGQHVDETAYSFEFPENPGALLHFLEVLGTRWNITGFHYRSFGMDHGRVLAAFEDVSGDAEFQEHLQQLGYHATDVTDSPAYDFFISAE</sequence>
<comment type="pathway">
    <text evidence="3 12">Amino-acid biosynthesis; L-isoleucine biosynthesis; 2-oxobutanoate from L-threonine: step 1/1.</text>
</comment>
<accession>A0A9X3RG95</accession>
<dbReference type="GO" id="GO:0006567">
    <property type="term" value="P:L-threonine catabolic process"/>
    <property type="evidence" value="ECO:0007669"/>
    <property type="project" value="TreeGrafter"/>
</dbReference>
<gene>
    <name evidence="12 15" type="primary">ilvA</name>
    <name evidence="15" type="ORF">L8V00_03850</name>
</gene>
<evidence type="ECO:0000256" key="2">
    <source>
        <dbReference type="ARBA" id="ARBA00001933"/>
    </source>
</evidence>
<keyword evidence="10 12" id="KW-0100">Branched-chain amino acid biosynthesis</keyword>
<dbReference type="NCBIfam" id="TIGR01124">
    <property type="entry name" value="ilvA_2Cterm"/>
    <property type="match status" value="1"/>
</dbReference>
<dbReference type="InterPro" id="IPR050147">
    <property type="entry name" value="Ser/Thr_Dehydratase"/>
</dbReference>
<dbReference type="PROSITE" id="PS51672">
    <property type="entry name" value="ACT_LIKE"/>
    <property type="match status" value="2"/>
</dbReference>
<evidence type="ECO:0000256" key="12">
    <source>
        <dbReference type="RuleBase" id="RU362012"/>
    </source>
</evidence>
<comment type="cofactor">
    <cofactor evidence="2 12">
        <name>pyridoxal 5'-phosphate</name>
        <dbReference type="ChEBI" id="CHEBI:597326"/>
    </cofactor>
</comment>
<name>A0A9X3RG95_9CORY</name>
<dbReference type="PANTHER" id="PTHR48078">
    <property type="entry name" value="THREONINE DEHYDRATASE, MITOCHONDRIAL-RELATED"/>
    <property type="match status" value="1"/>
</dbReference>
<keyword evidence="7" id="KW-0677">Repeat</keyword>
<organism evidence="15 16">
    <name type="scientific">Corynebacterium evansiae</name>
    <dbReference type="NCBI Taxonomy" id="2913499"/>
    <lineage>
        <taxon>Bacteria</taxon>
        <taxon>Bacillati</taxon>
        <taxon>Actinomycetota</taxon>
        <taxon>Actinomycetes</taxon>
        <taxon>Mycobacteriales</taxon>
        <taxon>Corynebacteriaceae</taxon>
        <taxon>Corynebacterium</taxon>
    </lineage>
</organism>
<dbReference type="RefSeq" id="WP_269944264.1">
    <property type="nucleotide sequence ID" value="NZ_JAKMUT010000003.1"/>
</dbReference>
<dbReference type="GO" id="GO:0006565">
    <property type="term" value="P:L-serine catabolic process"/>
    <property type="evidence" value="ECO:0007669"/>
    <property type="project" value="TreeGrafter"/>
</dbReference>
<feature type="compositionally biased region" description="Basic and acidic residues" evidence="13">
    <location>
        <begin position="1"/>
        <end position="10"/>
    </location>
</feature>
<dbReference type="InterPro" id="IPR001721">
    <property type="entry name" value="TD_ACT-like"/>
</dbReference>
<dbReference type="Pfam" id="PF00585">
    <property type="entry name" value="Thr_dehydrat_C"/>
    <property type="match status" value="2"/>
</dbReference>
<reference evidence="15" key="1">
    <citation type="submission" date="2022-02" db="EMBL/GenBank/DDBJ databases">
        <title>Corynebacterium sp. from urogenital microbiome.</title>
        <authorList>
            <person name="Cappelli E.A."/>
            <person name="Ribeiro T.G."/>
            <person name="Peixe L."/>
        </authorList>
    </citation>
    <scope>NUCLEOTIDE SEQUENCE</scope>
    <source>
        <strain evidence="15">C8Ua_174</strain>
    </source>
</reference>
<dbReference type="Pfam" id="PF00291">
    <property type="entry name" value="PALP"/>
    <property type="match status" value="1"/>
</dbReference>
<comment type="similarity">
    <text evidence="4 12">Belongs to the serine/threonine dehydratase family.</text>
</comment>
<dbReference type="FunFam" id="3.40.50.1100:FF:000008">
    <property type="entry name" value="L-threonine dehydratase"/>
    <property type="match status" value="1"/>
</dbReference>
<dbReference type="GO" id="GO:0030170">
    <property type="term" value="F:pyridoxal phosphate binding"/>
    <property type="evidence" value="ECO:0007669"/>
    <property type="project" value="InterPro"/>
</dbReference>
<evidence type="ECO:0000259" key="14">
    <source>
        <dbReference type="PROSITE" id="PS51672"/>
    </source>
</evidence>
<dbReference type="InterPro" id="IPR045865">
    <property type="entry name" value="ACT-like_dom_sf"/>
</dbReference>
<dbReference type="InterPro" id="IPR000634">
    <property type="entry name" value="Ser/Thr_deHydtase_PyrdxlP-BS"/>
</dbReference>
<dbReference type="InterPro" id="IPR038110">
    <property type="entry name" value="TD_ACT-like_sf"/>
</dbReference>
<feature type="domain" description="ACT-like" evidence="14">
    <location>
        <begin position="486"/>
        <end position="556"/>
    </location>
</feature>
<keyword evidence="8 12" id="KW-0663">Pyridoxal phosphate</keyword>
<evidence type="ECO:0000256" key="3">
    <source>
        <dbReference type="ARBA" id="ARBA00004810"/>
    </source>
</evidence>
<comment type="catalytic activity">
    <reaction evidence="1 12">
        <text>L-threonine = 2-oxobutanoate + NH4(+)</text>
        <dbReference type="Rhea" id="RHEA:22108"/>
        <dbReference type="ChEBI" id="CHEBI:16763"/>
        <dbReference type="ChEBI" id="CHEBI:28938"/>
        <dbReference type="ChEBI" id="CHEBI:57926"/>
        <dbReference type="EC" id="4.3.1.19"/>
    </reaction>
</comment>
<keyword evidence="9 12" id="KW-0456">Lyase</keyword>
<evidence type="ECO:0000256" key="9">
    <source>
        <dbReference type="ARBA" id="ARBA00023239"/>
    </source>
</evidence>